<feature type="compositionally biased region" description="Low complexity" evidence="1">
    <location>
        <begin position="62"/>
        <end position="91"/>
    </location>
</feature>
<evidence type="ECO:0000313" key="4">
    <source>
        <dbReference type="Proteomes" id="UP000321181"/>
    </source>
</evidence>
<name>A0A512DGA7_9CELL</name>
<keyword evidence="4" id="KW-1185">Reference proteome</keyword>
<gene>
    <name evidence="3" type="ORF">CAE01nite_31970</name>
</gene>
<feature type="region of interest" description="Disordered" evidence="1">
    <location>
        <begin position="1"/>
        <end position="104"/>
    </location>
</feature>
<comment type="caution">
    <text evidence="3">The sequence shown here is derived from an EMBL/GenBank/DDBJ whole genome shotgun (WGS) entry which is preliminary data.</text>
</comment>
<feature type="compositionally biased region" description="Pro residues" evidence="1">
    <location>
        <begin position="92"/>
        <end position="104"/>
    </location>
</feature>
<feature type="transmembrane region" description="Helical" evidence="2">
    <location>
        <begin position="173"/>
        <end position="190"/>
    </location>
</feature>
<feature type="transmembrane region" description="Helical" evidence="2">
    <location>
        <begin position="149"/>
        <end position="167"/>
    </location>
</feature>
<evidence type="ECO:0000313" key="3">
    <source>
        <dbReference type="EMBL" id="GEO35472.1"/>
    </source>
</evidence>
<keyword evidence="2" id="KW-0812">Transmembrane</keyword>
<dbReference type="EMBL" id="BJYY01000020">
    <property type="protein sequence ID" value="GEO35472.1"/>
    <property type="molecule type" value="Genomic_DNA"/>
</dbReference>
<evidence type="ECO:0000256" key="2">
    <source>
        <dbReference type="SAM" id="Phobius"/>
    </source>
</evidence>
<reference evidence="3 4" key="1">
    <citation type="submission" date="2019-07" db="EMBL/GenBank/DDBJ databases">
        <title>Whole genome shotgun sequence of Cellulomonas aerilata NBRC 106308.</title>
        <authorList>
            <person name="Hosoyama A."/>
            <person name="Uohara A."/>
            <person name="Ohji S."/>
            <person name="Ichikawa N."/>
        </authorList>
    </citation>
    <scope>NUCLEOTIDE SEQUENCE [LARGE SCALE GENOMIC DNA]</scope>
    <source>
        <strain evidence="3 4">NBRC 106308</strain>
    </source>
</reference>
<proteinExistence type="predicted"/>
<feature type="transmembrane region" description="Helical" evidence="2">
    <location>
        <begin position="202"/>
        <end position="224"/>
    </location>
</feature>
<sequence length="386" mass="38917">MAATRRDRGRHSGPATALDPTEPDAMSPPDPYAVPGPEAGRHGPDPAPYAPPYERADVPGWARPAPHAAAPFPAPHAAVHTATRTVATPTHGPSPAPPTSAFPDPPWGGPVASGTGAGAPWAGPGGPWADGAWPPPALGGHGGALVRRVACTAAAVALAITAVVLASLGEGPVSVLVGLLGVVAGLLGLWPTPTRDRRGSGWAAAGLTASSLAAVVGGAVSLVAGTGLGAAVDDWASSTTDIDLPMVALRTGETGQVGDYSVVVDEIRLDADDDLSADPQNPPAEGRYVEAVVTVTYTGSSLGTVGDDLLVSYAGSTDEWLYDEWSCAAVTETPPYEVPRLSPGESATFVSCMDVPADVVDEPAVVVEDLTSVEPVGEMWGERPAS</sequence>
<evidence type="ECO:0000256" key="1">
    <source>
        <dbReference type="SAM" id="MobiDB-lite"/>
    </source>
</evidence>
<evidence type="ECO:0008006" key="5">
    <source>
        <dbReference type="Google" id="ProtNLM"/>
    </source>
</evidence>
<dbReference type="Proteomes" id="UP000321181">
    <property type="component" value="Unassembled WGS sequence"/>
</dbReference>
<keyword evidence="2" id="KW-1133">Transmembrane helix</keyword>
<protein>
    <recommendedName>
        <fullName evidence="5">DUF4190 domain-containing protein</fullName>
    </recommendedName>
</protein>
<accession>A0A512DGA7</accession>
<keyword evidence="2" id="KW-0472">Membrane</keyword>
<dbReference type="AlphaFoldDB" id="A0A512DGA7"/>
<organism evidence="3 4">
    <name type="scientific">Cellulomonas aerilata</name>
    <dbReference type="NCBI Taxonomy" id="515326"/>
    <lineage>
        <taxon>Bacteria</taxon>
        <taxon>Bacillati</taxon>
        <taxon>Actinomycetota</taxon>
        <taxon>Actinomycetes</taxon>
        <taxon>Micrococcales</taxon>
        <taxon>Cellulomonadaceae</taxon>
        <taxon>Cellulomonas</taxon>
    </lineage>
</organism>